<keyword evidence="5 9" id="KW-0999">Mitochondrion inner membrane</keyword>
<keyword evidence="3 9" id="KW-0813">Transport</keyword>
<dbReference type="AlphaFoldDB" id="A0A4V5P9T7"/>
<evidence type="ECO:0000256" key="4">
    <source>
        <dbReference type="ARBA" id="ARBA00022692"/>
    </source>
</evidence>
<evidence type="ECO:0000256" key="1">
    <source>
        <dbReference type="ARBA" id="ARBA00004448"/>
    </source>
</evidence>
<evidence type="ECO:0000256" key="3">
    <source>
        <dbReference type="ARBA" id="ARBA00022448"/>
    </source>
</evidence>
<organism evidence="10 11">
    <name type="scientific">Monodon monoceros</name>
    <name type="common">Narwhal</name>
    <name type="synonym">Ceratodon monodon</name>
    <dbReference type="NCBI Taxonomy" id="40151"/>
    <lineage>
        <taxon>Eukaryota</taxon>
        <taxon>Metazoa</taxon>
        <taxon>Chordata</taxon>
        <taxon>Craniata</taxon>
        <taxon>Vertebrata</taxon>
        <taxon>Euteleostomi</taxon>
        <taxon>Mammalia</taxon>
        <taxon>Eutheria</taxon>
        <taxon>Laurasiatheria</taxon>
        <taxon>Artiodactyla</taxon>
        <taxon>Whippomorpha</taxon>
        <taxon>Cetacea</taxon>
        <taxon>Odontoceti</taxon>
        <taxon>Monodontidae</taxon>
        <taxon>Monodon</taxon>
    </lineage>
</organism>
<evidence type="ECO:0000256" key="9">
    <source>
        <dbReference type="RuleBase" id="RU363100"/>
    </source>
</evidence>
<keyword evidence="4" id="KW-0812">Transmembrane</keyword>
<comment type="function">
    <text evidence="9">Mediates the uptake of pyruvate into mitochondria.</text>
</comment>
<reference evidence="11" key="1">
    <citation type="journal article" date="2019" name="IScience">
        <title>Narwhal Genome Reveals Long-Term Low Genetic Diversity despite Current Large Abundance Size.</title>
        <authorList>
            <person name="Westbury M.V."/>
            <person name="Petersen B."/>
            <person name="Garde E."/>
            <person name="Heide-Jorgensen M.P."/>
            <person name="Lorenzen E.D."/>
        </authorList>
    </citation>
    <scope>NUCLEOTIDE SEQUENCE [LARGE SCALE GENOMIC DNA]</scope>
</reference>
<proteinExistence type="inferred from homology"/>
<evidence type="ECO:0000256" key="2">
    <source>
        <dbReference type="ARBA" id="ARBA00006416"/>
    </source>
</evidence>
<comment type="subcellular location">
    <subcellularLocation>
        <location evidence="1 9">Mitochondrion inner membrane</location>
        <topology evidence="1 9">Multi-pass membrane protein</topology>
    </subcellularLocation>
</comment>
<dbReference type="EMBL" id="RWIC01000158">
    <property type="protein sequence ID" value="TKC48520.1"/>
    <property type="molecule type" value="Genomic_DNA"/>
</dbReference>
<name>A0A4V5P9T7_MONMO</name>
<gene>
    <name evidence="10" type="ORF">EI555_009016</name>
</gene>
<evidence type="ECO:0000256" key="8">
    <source>
        <dbReference type="ARBA" id="ARBA00023136"/>
    </source>
</evidence>
<comment type="caution">
    <text evidence="10">The sequence shown here is derived from an EMBL/GenBank/DDBJ whole genome shotgun (WGS) entry which is preliminary data.</text>
</comment>
<dbReference type="GO" id="GO:0005743">
    <property type="term" value="C:mitochondrial inner membrane"/>
    <property type="evidence" value="ECO:0007669"/>
    <property type="project" value="UniProtKB-SubCell"/>
</dbReference>
<keyword evidence="6" id="KW-1133">Transmembrane helix</keyword>
<protein>
    <recommendedName>
        <fullName evidence="9">Mitochondrial pyruvate carrier</fullName>
    </recommendedName>
</protein>
<dbReference type="Proteomes" id="UP000308365">
    <property type="component" value="Unassembled WGS sequence"/>
</dbReference>
<dbReference type="PANTHER" id="PTHR14154">
    <property type="entry name" value="UPF0041 BRAIN PROTEIN 44-RELATED"/>
    <property type="match status" value="1"/>
</dbReference>
<sequence>MAAVAALWRRAVEIVKTKEFRDYVTSTHFWGPVANWGIPLAAIKDTWAPPDIISGRTTTAFILYSMVFMRFAYLVRPRSLLLIACHSTNVVAQCAGGPLSDVPLRRRHGGHSRCCLCRLSRLYRRYPRYHPRS</sequence>
<evidence type="ECO:0000256" key="6">
    <source>
        <dbReference type="ARBA" id="ARBA00022989"/>
    </source>
</evidence>
<evidence type="ECO:0000256" key="5">
    <source>
        <dbReference type="ARBA" id="ARBA00022792"/>
    </source>
</evidence>
<keyword evidence="7 9" id="KW-0496">Mitochondrion</keyword>
<evidence type="ECO:0000256" key="7">
    <source>
        <dbReference type="ARBA" id="ARBA00023128"/>
    </source>
</evidence>
<dbReference type="InterPro" id="IPR005336">
    <property type="entry name" value="MPC"/>
</dbReference>
<comment type="similarity">
    <text evidence="2 9">Belongs to the mitochondrial pyruvate carrier (MPC) (TC 2.A.105) family.</text>
</comment>
<keyword evidence="8" id="KW-0472">Membrane</keyword>
<accession>A0A4V5P9T7</accession>
<dbReference type="Pfam" id="PF03650">
    <property type="entry name" value="MPC"/>
    <property type="match status" value="1"/>
</dbReference>
<evidence type="ECO:0000313" key="10">
    <source>
        <dbReference type="EMBL" id="TKC48520.1"/>
    </source>
</evidence>
<evidence type="ECO:0000313" key="11">
    <source>
        <dbReference type="Proteomes" id="UP000308365"/>
    </source>
</evidence>
<dbReference type="GO" id="GO:0006850">
    <property type="term" value="P:pyruvate import into mitochondria"/>
    <property type="evidence" value="ECO:0007669"/>
    <property type="project" value="InterPro"/>
</dbReference>